<comment type="caution">
    <text evidence="3">The sequence shown here is derived from an EMBL/GenBank/DDBJ whole genome shotgun (WGS) entry which is preliminary data.</text>
</comment>
<feature type="chain" id="PRO_5034432539" evidence="2">
    <location>
        <begin position="21"/>
        <end position="150"/>
    </location>
</feature>
<feature type="signal peptide" evidence="2">
    <location>
        <begin position="1"/>
        <end position="20"/>
    </location>
</feature>
<dbReference type="AlphaFoldDB" id="A0A8I1EFN5"/>
<dbReference type="EMBL" id="JAEHTE010000023">
    <property type="protein sequence ID" value="MBI6885794.1"/>
    <property type="molecule type" value="Genomic_DNA"/>
</dbReference>
<accession>A0A8I1EFN5</accession>
<evidence type="ECO:0000256" key="1">
    <source>
        <dbReference type="SAM" id="MobiDB-lite"/>
    </source>
</evidence>
<proteinExistence type="predicted"/>
<dbReference type="RefSeq" id="WP_198747722.1">
    <property type="nucleotide sequence ID" value="NZ_JAEHTE010000023.1"/>
</dbReference>
<reference evidence="3" key="1">
    <citation type="submission" date="2020-12" db="EMBL/GenBank/DDBJ databases">
        <title>Enhanced detection system for hospital associated transmission using whole genome sequencing surveillance.</title>
        <authorList>
            <person name="Harrison L.H."/>
            <person name="Van Tyne D."/>
            <person name="Marsh J.W."/>
            <person name="Griffith M.P."/>
            <person name="Snyder D.J."/>
            <person name="Cooper V.S."/>
            <person name="Mustapha M."/>
        </authorList>
    </citation>
    <scope>NUCLEOTIDE SEQUENCE</scope>
    <source>
        <strain evidence="3">PSB00042</strain>
    </source>
</reference>
<protein>
    <submittedName>
        <fullName evidence="3">Uncharacterized protein</fullName>
    </submittedName>
</protein>
<feature type="region of interest" description="Disordered" evidence="1">
    <location>
        <begin position="31"/>
        <end position="64"/>
    </location>
</feature>
<keyword evidence="2" id="KW-0732">Signal</keyword>
<evidence type="ECO:0000313" key="4">
    <source>
        <dbReference type="Proteomes" id="UP000637061"/>
    </source>
</evidence>
<gene>
    <name evidence="3" type="ORF">JEU22_17955</name>
</gene>
<organism evidence="3 4">
    <name type="scientific">Pseudomonas putida</name>
    <name type="common">Arthrobacter siderocapsulatus</name>
    <dbReference type="NCBI Taxonomy" id="303"/>
    <lineage>
        <taxon>Bacteria</taxon>
        <taxon>Pseudomonadati</taxon>
        <taxon>Pseudomonadota</taxon>
        <taxon>Gammaproteobacteria</taxon>
        <taxon>Pseudomonadales</taxon>
        <taxon>Pseudomonadaceae</taxon>
        <taxon>Pseudomonas</taxon>
    </lineage>
</organism>
<sequence length="150" mass="15930">MKTAVTVLLSLIVVALLAFAGYHLNKAQEIGPPITSDLTGSGETTDTKAATPAVEVQPSTADEAKNIEQKIDASTDKAMVDSLDYISKQLDDHAQQQLQDDYSVIASVLTSQGIEDSKSGDDSLAKVREAINGKTAAELTEIADKLRPKD</sequence>
<name>A0A8I1EFN5_PSEPU</name>
<evidence type="ECO:0000313" key="3">
    <source>
        <dbReference type="EMBL" id="MBI6885794.1"/>
    </source>
</evidence>
<feature type="compositionally biased region" description="Polar residues" evidence="1">
    <location>
        <begin position="36"/>
        <end position="48"/>
    </location>
</feature>
<dbReference type="Proteomes" id="UP000637061">
    <property type="component" value="Unassembled WGS sequence"/>
</dbReference>
<evidence type="ECO:0000256" key="2">
    <source>
        <dbReference type="SAM" id="SignalP"/>
    </source>
</evidence>